<evidence type="ECO:0000256" key="2">
    <source>
        <dbReference type="PROSITE-ProRule" id="PRU00335"/>
    </source>
</evidence>
<evidence type="ECO:0000313" key="4">
    <source>
        <dbReference type="EMBL" id="NVO86329.1"/>
    </source>
</evidence>
<proteinExistence type="predicted"/>
<keyword evidence="1 2" id="KW-0238">DNA-binding</keyword>
<accession>A0ABX2Q5T7</accession>
<dbReference type="InterPro" id="IPR001647">
    <property type="entry name" value="HTH_TetR"/>
</dbReference>
<evidence type="ECO:0000259" key="3">
    <source>
        <dbReference type="PROSITE" id="PS50977"/>
    </source>
</evidence>
<dbReference type="PRINTS" id="PR00455">
    <property type="entry name" value="HTHTETR"/>
</dbReference>
<dbReference type="SUPFAM" id="SSF48498">
    <property type="entry name" value="Tetracyclin repressor-like, C-terminal domain"/>
    <property type="match status" value="1"/>
</dbReference>
<name>A0ABX2Q5T7_9BACT</name>
<protein>
    <submittedName>
        <fullName evidence="4">TetR/AcrR family transcriptional regulator</fullName>
    </submittedName>
</protein>
<dbReference type="Gene3D" id="1.10.10.60">
    <property type="entry name" value="Homeodomain-like"/>
    <property type="match status" value="1"/>
</dbReference>
<dbReference type="Pfam" id="PF00440">
    <property type="entry name" value="TetR_N"/>
    <property type="match status" value="1"/>
</dbReference>
<keyword evidence="5" id="KW-1185">Reference proteome</keyword>
<dbReference type="Gene3D" id="1.10.357.10">
    <property type="entry name" value="Tetracycline Repressor, domain 2"/>
    <property type="match status" value="1"/>
</dbReference>
<dbReference type="Proteomes" id="UP000626554">
    <property type="component" value="Unassembled WGS sequence"/>
</dbReference>
<dbReference type="RefSeq" id="WP_176901063.1">
    <property type="nucleotide sequence ID" value="NZ_JABKAV010000068.1"/>
</dbReference>
<dbReference type="SUPFAM" id="SSF46689">
    <property type="entry name" value="Homeodomain-like"/>
    <property type="match status" value="1"/>
</dbReference>
<dbReference type="PANTHER" id="PTHR43479">
    <property type="entry name" value="ACREF/ENVCD OPERON REPRESSOR-RELATED"/>
    <property type="match status" value="1"/>
</dbReference>
<organism evidence="4 5">
    <name type="scientific">Hymenobacter terrestris</name>
    <dbReference type="NCBI Taxonomy" id="2748310"/>
    <lineage>
        <taxon>Bacteria</taxon>
        <taxon>Pseudomonadati</taxon>
        <taxon>Bacteroidota</taxon>
        <taxon>Cytophagia</taxon>
        <taxon>Cytophagales</taxon>
        <taxon>Hymenobacteraceae</taxon>
        <taxon>Hymenobacter</taxon>
    </lineage>
</organism>
<dbReference type="InterPro" id="IPR009057">
    <property type="entry name" value="Homeodomain-like_sf"/>
</dbReference>
<sequence length="208" mass="23459">MGVLERKQREKVHREMAILDAAKKVFLAKGLIVATIDDIATEAELSKGTLYRYYRSKEEILLAINEQALRELHQEFTRATAGDGNGLDKILRMNRAYYQFVVANPVYFGFITFFESPFTSTTAAVVYETTTAINELVMGLVEMGKQDGSIRTDLKTNLIASIIWAGSYGTMQFIVNKGHLLAQDYQVDLDELFETFLTTVDHGLRANK</sequence>
<evidence type="ECO:0000313" key="5">
    <source>
        <dbReference type="Proteomes" id="UP000626554"/>
    </source>
</evidence>
<dbReference type="PROSITE" id="PS50977">
    <property type="entry name" value="HTH_TETR_2"/>
    <property type="match status" value="1"/>
</dbReference>
<evidence type="ECO:0000256" key="1">
    <source>
        <dbReference type="ARBA" id="ARBA00023125"/>
    </source>
</evidence>
<feature type="domain" description="HTH tetR-type" evidence="3">
    <location>
        <begin position="12"/>
        <end position="72"/>
    </location>
</feature>
<gene>
    <name evidence="4" type="ORF">HW556_15695</name>
</gene>
<comment type="caution">
    <text evidence="4">The sequence shown here is derived from an EMBL/GenBank/DDBJ whole genome shotgun (WGS) entry which is preliminary data.</text>
</comment>
<reference evidence="4 5" key="1">
    <citation type="submission" date="2020-05" db="EMBL/GenBank/DDBJ databases">
        <title>Hymenobacter terrestris sp. nov. and Hymenobacter lapidiphilus sp. nov., isolated from regoliths in Antarctica.</title>
        <authorList>
            <person name="Sedlacek I."/>
            <person name="Pantucek R."/>
            <person name="Zeman M."/>
            <person name="Holochova P."/>
            <person name="Kralova S."/>
            <person name="Stankova E."/>
            <person name="Sedo O."/>
            <person name="Micenkova L."/>
            <person name="Svec P."/>
            <person name="Gupta V."/>
            <person name="Sood U."/>
            <person name="Korpole U.S."/>
            <person name="Lal R."/>
        </authorList>
    </citation>
    <scope>NUCLEOTIDE SEQUENCE [LARGE SCALE GENOMIC DNA]</scope>
    <source>
        <strain evidence="4 5">P5252</strain>
    </source>
</reference>
<dbReference type="InterPro" id="IPR036271">
    <property type="entry name" value="Tet_transcr_reg_TetR-rel_C_sf"/>
</dbReference>
<dbReference type="PANTHER" id="PTHR43479:SF11">
    <property type="entry name" value="ACREF_ENVCD OPERON REPRESSOR-RELATED"/>
    <property type="match status" value="1"/>
</dbReference>
<dbReference type="InterPro" id="IPR050624">
    <property type="entry name" value="HTH-type_Tx_Regulator"/>
</dbReference>
<dbReference type="EMBL" id="JABKAV010000068">
    <property type="protein sequence ID" value="NVO86329.1"/>
    <property type="molecule type" value="Genomic_DNA"/>
</dbReference>
<feature type="DNA-binding region" description="H-T-H motif" evidence="2">
    <location>
        <begin position="35"/>
        <end position="54"/>
    </location>
</feature>